<organism evidence="5 6">
    <name type="scientific">Fischerella thermalis CCMEE 5268</name>
    <dbReference type="NCBI Taxonomy" id="2019662"/>
    <lineage>
        <taxon>Bacteria</taxon>
        <taxon>Bacillati</taxon>
        <taxon>Cyanobacteriota</taxon>
        <taxon>Cyanophyceae</taxon>
        <taxon>Nostocales</taxon>
        <taxon>Hapalosiphonaceae</taxon>
        <taxon>Fischerella</taxon>
    </lineage>
</organism>
<dbReference type="Gene3D" id="2.40.50.100">
    <property type="match status" value="1"/>
</dbReference>
<dbReference type="InterPro" id="IPR008995">
    <property type="entry name" value="Mo/tungstate-bd_C_term_dom"/>
</dbReference>
<dbReference type="Pfam" id="PF17912">
    <property type="entry name" value="OB_MalK"/>
    <property type="match status" value="1"/>
</dbReference>
<reference evidence="5 6" key="1">
    <citation type="submission" date="2017-07" db="EMBL/GenBank/DDBJ databases">
        <title>Genomes of Fischerella (Mastigocladus) sp. strains.</title>
        <authorList>
            <person name="Miller S.R."/>
        </authorList>
    </citation>
    <scope>NUCLEOTIDE SEQUENCE [LARGE SCALE GENOMIC DNA]</scope>
    <source>
        <strain evidence="5 6">CCMEE 5268</strain>
    </source>
</reference>
<dbReference type="Gene3D" id="3.40.50.300">
    <property type="entry name" value="P-loop containing nucleotide triphosphate hydrolases"/>
    <property type="match status" value="1"/>
</dbReference>
<dbReference type="PROSITE" id="PS50893">
    <property type="entry name" value="ABC_TRANSPORTER_2"/>
    <property type="match status" value="1"/>
</dbReference>
<dbReference type="GO" id="GO:0140359">
    <property type="term" value="F:ABC-type transporter activity"/>
    <property type="evidence" value="ECO:0007669"/>
    <property type="project" value="InterPro"/>
</dbReference>
<evidence type="ECO:0000256" key="1">
    <source>
        <dbReference type="ARBA" id="ARBA00022448"/>
    </source>
</evidence>
<dbReference type="Gene3D" id="2.40.50.140">
    <property type="entry name" value="Nucleic acid-binding proteins"/>
    <property type="match status" value="1"/>
</dbReference>
<dbReference type="GO" id="GO:0055052">
    <property type="term" value="C:ATP-binding cassette (ABC) transporter complex, substrate-binding subunit-containing"/>
    <property type="evidence" value="ECO:0007669"/>
    <property type="project" value="TreeGrafter"/>
</dbReference>
<keyword evidence="2" id="KW-0547">Nucleotide-binding</keyword>
<dbReference type="Pfam" id="PF00005">
    <property type="entry name" value="ABC_tran"/>
    <property type="match status" value="1"/>
</dbReference>
<dbReference type="GO" id="GO:0005524">
    <property type="term" value="F:ATP binding"/>
    <property type="evidence" value="ECO:0007669"/>
    <property type="project" value="UniProtKB-KW"/>
</dbReference>
<evidence type="ECO:0000256" key="2">
    <source>
        <dbReference type="ARBA" id="ARBA00022741"/>
    </source>
</evidence>
<dbReference type="InterPro" id="IPR040582">
    <property type="entry name" value="OB_MalK-like"/>
</dbReference>
<accession>A0A2N6KDN9</accession>
<feature type="domain" description="ABC transporter" evidence="4">
    <location>
        <begin position="4"/>
        <end position="299"/>
    </location>
</feature>
<dbReference type="EMBL" id="NMQA01000200">
    <property type="protein sequence ID" value="PLZ96971.1"/>
    <property type="molecule type" value="Genomic_DNA"/>
</dbReference>
<dbReference type="SMART" id="SM00382">
    <property type="entry name" value="AAA"/>
    <property type="match status" value="1"/>
</dbReference>
<dbReference type="Proteomes" id="UP000235025">
    <property type="component" value="Unassembled WGS sequence"/>
</dbReference>
<dbReference type="AlphaFoldDB" id="A0A2N6KDN9"/>
<dbReference type="InterPro" id="IPR015855">
    <property type="entry name" value="ABC_transpr_MalK-like"/>
</dbReference>
<evidence type="ECO:0000313" key="5">
    <source>
        <dbReference type="EMBL" id="PLZ96971.1"/>
    </source>
</evidence>
<dbReference type="PROSITE" id="PS00211">
    <property type="entry name" value="ABC_TRANSPORTER_1"/>
    <property type="match status" value="1"/>
</dbReference>
<dbReference type="CDD" id="cd03301">
    <property type="entry name" value="ABC_MalK_N"/>
    <property type="match status" value="1"/>
</dbReference>
<dbReference type="InterPro" id="IPR012340">
    <property type="entry name" value="NA-bd_OB-fold"/>
</dbReference>
<protein>
    <submittedName>
        <fullName evidence="5">Sugar ABC transporter ATP-binding protein</fullName>
    </submittedName>
</protein>
<dbReference type="PANTHER" id="PTHR43875">
    <property type="entry name" value="MALTODEXTRIN IMPORT ATP-BINDING PROTEIN MSMX"/>
    <property type="match status" value="1"/>
</dbReference>
<gene>
    <name evidence="5" type="ORF">CEN50_16820</name>
</gene>
<name>A0A2N6KDN9_9CYAN</name>
<evidence type="ECO:0000313" key="6">
    <source>
        <dbReference type="Proteomes" id="UP000235025"/>
    </source>
</evidence>
<proteinExistence type="predicted"/>
<keyword evidence="1" id="KW-0813">Transport</keyword>
<dbReference type="GO" id="GO:0016887">
    <property type="term" value="F:ATP hydrolysis activity"/>
    <property type="evidence" value="ECO:0007669"/>
    <property type="project" value="InterPro"/>
</dbReference>
<dbReference type="PANTHER" id="PTHR43875:SF1">
    <property type="entry name" value="OSMOPROTECTIVE COMPOUNDS UPTAKE ATP-BINDING PROTEIN GGTA"/>
    <property type="match status" value="1"/>
</dbReference>
<dbReference type="InterPro" id="IPR047641">
    <property type="entry name" value="ABC_transpr_MalK/UgpC-like"/>
</dbReference>
<dbReference type="RefSeq" id="WP_102173984.1">
    <property type="nucleotide sequence ID" value="NZ_NMQA01000200.1"/>
</dbReference>
<dbReference type="InterPro" id="IPR017871">
    <property type="entry name" value="ABC_transporter-like_CS"/>
</dbReference>
<sequence length="435" mass="48584">MAQVILENVYKSFPPRRGESVTSQTQLVLNGEKKEATAAKNADGVNVLRRINLTVADGEFMVLVGPSGCGKSTLLRLIAGLEVMTGGNIWVGDRLVNDLPPKERDIAMVFQNYALYPHMSVYDNIAFGLRRRNIGGGEEFTPSPNLTTWAENLLVGMTRNLPKGLRYISKKERSVNERVKYVAQLLQIEGLLNRLPKQLSGGQRQRVALGRAIARNPQVFLMDEPLSNLDAKLRAETRAQIVKLQRQLETTTIYVTHDQTEAMTMGDRITILNQGQIQQVAQPLELYNRPANLFVAEFIGSPPMNFMPMQFHAPLLITNGDFRLTLPEFWGKALQKYDGRTVILGIRPEHLILSVPATKNLPVQVELVENLGNDSYLSAKLVGSSFQQPVTASGNSLQVRVPPDRLVHVGEQLWLSLTPEKLHFFDPETELAIFP</sequence>
<evidence type="ECO:0000259" key="4">
    <source>
        <dbReference type="PROSITE" id="PS50893"/>
    </source>
</evidence>
<dbReference type="SUPFAM" id="SSF52540">
    <property type="entry name" value="P-loop containing nucleoside triphosphate hydrolases"/>
    <property type="match status" value="1"/>
</dbReference>
<keyword evidence="3 5" id="KW-0067">ATP-binding</keyword>
<dbReference type="InterPro" id="IPR003439">
    <property type="entry name" value="ABC_transporter-like_ATP-bd"/>
</dbReference>
<comment type="caution">
    <text evidence="5">The sequence shown here is derived from an EMBL/GenBank/DDBJ whole genome shotgun (WGS) entry which is preliminary data.</text>
</comment>
<dbReference type="SUPFAM" id="SSF50331">
    <property type="entry name" value="MOP-like"/>
    <property type="match status" value="1"/>
</dbReference>
<dbReference type="InterPro" id="IPR003593">
    <property type="entry name" value="AAA+_ATPase"/>
</dbReference>
<dbReference type="InterPro" id="IPR027417">
    <property type="entry name" value="P-loop_NTPase"/>
</dbReference>
<evidence type="ECO:0000256" key="3">
    <source>
        <dbReference type="ARBA" id="ARBA00022840"/>
    </source>
</evidence>
<dbReference type="GO" id="GO:0008643">
    <property type="term" value="P:carbohydrate transport"/>
    <property type="evidence" value="ECO:0007669"/>
    <property type="project" value="InterPro"/>
</dbReference>